<accession>A0A0K9PFH4</accession>
<keyword evidence="8 14" id="KW-0479">Metal-binding</keyword>
<dbReference type="PANTHER" id="PTHR12729">
    <property type="entry name" value="TRNA(HIS) GUANYLYLTRANSFERASE-RELATED"/>
    <property type="match status" value="1"/>
</dbReference>
<evidence type="ECO:0000259" key="17">
    <source>
        <dbReference type="Pfam" id="PF04446"/>
    </source>
</evidence>
<feature type="binding site" evidence="16">
    <location>
        <position position="29"/>
    </location>
    <ligand>
        <name>Mg(2+)</name>
        <dbReference type="ChEBI" id="CHEBI:18420"/>
        <label>1</label>
        <note>catalytic</note>
    </ligand>
</feature>
<keyword evidence="11 14" id="KW-0342">GTP-binding</keyword>
<keyword evidence="12" id="KW-0539">Nucleus</keyword>
<keyword evidence="5 14" id="KW-0808">Transferase</keyword>
<dbReference type="Gene3D" id="3.30.70.3000">
    <property type="match status" value="1"/>
</dbReference>
<feature type="binding site" evidence="16">
    <location>
        <position position="29"/>
    </location>
    <ligand>
        <name>Mg(2+)</name>
        <dbReference type="ChEBI" id="CHEBI:18420"/>
        <label>2</label>
        <note>catalytic</note>
    </ligand>
</feature>
<dbReference type="Proteomes" id="UP000036987">
    <property type="component" value="Unassembled WGS sequence"/>
</dbReference>
<organism evidence="19 20">
    <name type="scientific">Zostera marina</name>
    <name type="common">Eelgrass</name>
    <dbReference type="NCBI Taxonomy" id="29655"/>
    <lineage>
        <taxon>Eukaryota</taxon>
        <taxon>Viridiplantae</taxon>
        <taxon>Streptophyta</taxon>
        <taxon>Embryophyta</taxon>
        <taxon>Tracheophyta</taxon>
        <taxon>Spermatophyta</taxon>
        <taxon>Magnoliopsida</taxon>
        <taxon>Liliopsida</taxon>
        <taxon>Zosteraceae</taxon>
        <taxon>Zostera</taxon>
    </lineage>
</organism>
<protein>
    <recommendedName>
        <fullName evidence="4 14">tRNA(His) guanylyltransferase</fullName>
        <ecNumber evidence="4 14">2.7.7.79</ecNumber>
    </recommendedName>
    <alternativeName>
        <fullName evidence="14">tRNA-histidine guanylyltransferase</fullName>
    </alternativeName>
</protein>
<evidence type="ECO:0000256" key="2">
    <source>
        <dbReference type="ARBA" id="ARBA00004123"/>
    </source>
</evidence>
<feature type="domain" description="Thg1 C-terminal" evidence="18">
    <location>
        <begin position="139"/>
        <end position="223"/>
    </location>
</feature>
<evidence type="ECO:0000313" key="20">
    <source>
        <dbReference type="Proteomes" id="UP000036987"/>
    </source>
</evidence>
<keyword evidence="9 14" id="KW-0547">Nucleotide-binding</keyword>
<evidence type="ECO:0000256" key="10">
    <source>
        <dbReference type="ARBA" id="ARBA00022842"/>
    </source>
</evidence>
<dbReference type="PIRSF" id="PIRSF028980">
    <property type="entry name" value="tRNAHis_guanylyltransferase"/>
    <property type="match status" value="1"/>
</dbReference>
<evidence type="ECO:0000256" key="7">
    <source>
        <dbReference type="ARBA" id="ARBA00022695"/>
    </source>
</evidence>
<dbReference type="Pfam" id="PF04446">
    <property type="entry name" value="Thg1"/>
    <property type="match status" value="1"/>
</dbReference>
<evidence type="ECO:0000256" key="13">
    <source>
        <dbReference type="ARBA" id="ARBA00047281"/>
    </source>
</evidence>
<sequence>MANSKYEYVKEFEVDDKLPLYNWIVVRIDGCHFKRFTTDHGFDKPNDECGLNLMNSCAAAMFDRFADIVIAYGFSDEYSFIWKESTEFHERRKSKILSLSVSFFTGVYIRNWEKFFPKNDLKDTPCFDARVICYPKARIIKHYLEYKQTDCHVNNQYNTCFWVLVKSGKTVGEAQKFLMGTHKKEKNDLLFIQHAINYKELPAIFRKGSFVYRKRVEETVKLDSNGRPILRSRNKVVVGHDDLNDQFWKNHSYILLKKKI</sequence>
<evidence type="ECO:0000256" key="12">
    <source>
        <dbReference type="ARBA" id="ARBA00023242"/>
    </source>
</evidence>
<dbReference type="GO" id="GO:0006400">
    <property type="term" value="P:tRNA modification"/>
    <property type="evidence" value="ECO:0007669"/>
    <property type="project" value="UniProtKB-UniRule"/>
</dbReference>
<dbReference type="Pfam" id="PF14413">
    <property type="entry name" value="Thg1C"/>
    <property type="match status" value="1"/>
</dbReference>
<evidence type="ECO:0000256" key="4">
    <source>
        <dbReference type="ARBA" id="ARBA00012511"/>
    </source>
</evidence>
<evidence type="ECO:0000256" key="9">
    <source>
        <dbReference type="ARBA" id="ARBA00022741"/>
    </source>
</evidence>
<comment type="function">
    <text evidence="1 14">Adds a GMP to the 5'-end of tRNA(His) after transcription and RNase P cleavage.</text>
</comment>
<proteinExistence type="inferred from homology"/>
<keyword evidence="20" id="KW-1185">Reference proteome</keyword>
<dbReference type="STRING" id="29655.A0A0K9PFH4"/>
<feature type="binding site" evidence="15">
    <location>
        <begin position="75"/>
        <end position="76"/>
    </location>
    <ligand>
        <name>GTP</name>
        <dbReference type="ChEBI" id="CHEBI:37565"/>
    </ligand>
</feature>
<evidence type="ECO:0000256" key="15">
    <source>
        <dbReference type="PIRSR" id="PIRSR028980-1"/>
    </source>
</evidence>
<comment type="cofactor">
    <cofactor evidence="16">
        <name>Mg(2+)</name>
        <dbReference type="ChEBI" id="CHEBI:18420"/>
    </cofactor>
    <text evidence="16">Binds 2 magnesium ions per subunit.</text>
</comment>
<evidence type="ECO:0000256" key="16">
    <source>
        <dbReference type="PIRSR" id="PIRSR028980-2"/>
    </source>
</evidence>
<evidence type="ECO:0000313" key="19">
    <source>
        <dbReference type="EMBL" id="KMZ66975.1"/>
    </source>
</evidence>
<dbReference type="FunFam" id="3.30.70.3000:FF:000002">
    <property type="entry name" value="tRNA(His) guanylyltransferase 1"/>
    <property type="match status" value="1"/>
</dbReference>
<dbReference type="EC" id="2.7.7.79" evidence="4 14"/>
<evidence type="ECO:0000256" key="11">
    <source>
        <dbReference type="ARBA" id="ARBA00023134"/>
    </source>
</evidence>
<evidence type="ECO:0000256" key="14">
    <source>
        <dbReference type="PIRNR" id="PIRNR028980"/>
    </source>
</evidence>
<dbReference type="EMBL" id="LFYR01000932">
    <property type="protein sequence ID" value="KMZ66975.1"/>
    <property type="molecule type" value="Genomic_DNA"/>
</dbReference>
<comment type="similarity">
    <text evidence="3 14">Belongs to the tRNA(His) guanylyltransferase family.</text>
</comment>
<dbReference type="InterPro" id="IPR024956">
    <property type="entry name" value="tRNAHis_GuaTrfase_cat"/>
</dbReference>
<dbReference type="InterPro" id="IPR025845">
    <property type="entry name" value="Thg1_C_dom"/>
</dbReference>
<evidence type="ECO:0000256" key="1">
    <source>
        <dbReference type="ARBA" id="ARBA00002939"/>
    </source>
</evidence>
<dbReference type="InterPro" id="IPR007537">
    <property type="entry name" value="tRNAHis_GuaTrfase_Thg1"/>
</dbReference>
<evidence type="ECO:0000256" key="3">
    <source>
        <dbReference type="ARBA" id="ARBA00010113"/>
    </source>
</evidence>
<keyword evidence="6 14" id="KW-0819">tRNA processing</keyword>
<keyword evidence="10 14" id="KW-0460">Magnesium</keyword>
<dbReference type="GO" id="GO:0008033">
    <property type="term" value="P:tRNA processing"/>
    <property type="evidence" value="ECO:0000318"/>
    <property type="project" value="GO_Central"/>
</dbReference>
<comment type="subcellular location">
    <subcellularLocation>
        <location evidence="2">Nucleus</location>
    </subcellularLocation>
</comment>
<feature type="domain" description="tRNAHis guanylyltransferase catalytic" evidence="17">
    <location>
        <begin position="6"/>
        <end position="135"/>
    </location>
</feature>
<comment type="caution">
    <text evidence="19">The sequence shown here is derived from an EMBL/GenBank/DDBJ whole genome shotgun (WGS) entry which is preliminary data.</text>
</comment>
<dbReference type="OMA" id="MELPDIM"/>
<dbReference type="OrthoDB" id="62560at2759"/>
<dbReference type="GO" id="GO:0008193">
    <property type="term" value="F:tRNA guanylyltransferase activity"/>
    <property type="evidence" value="ECO:0000318"/>
    <property type="project" value="GO_Central"/>
</dbReference>
<evidence type="ECO:0000256" key="5">
    <source>
        <dbReference type="ARBA" id="ARBA00022679"/>
    </source>
</evidence>
<dbReference type="AlphaFoldDB" id="A0A0K9PFH4"/>
<name>A0A0K9PFH4_ZOSMR</name>
<reference evidence="20" key="1">
    <citation type="journal article" date="2016" name="Nature">
        <title>The genome of the seagrass Zostera marina reveals angiosperm adaptation to the sea.</title>
        <authorList>
            <person name="Olsen J.L."/>
            <person name="Rouze P."/>
            <person name="Verhelst B."/>
            <person name="Lin Y.-C."/>
            <person name="Bayer T."/>
            <person name="Collen J."/>
            <person name="Dattolo E."/>
            <person name="De Paoli E."/>
            <person name="Dittami S."/>
            <person name="Maumus F."/>
            <person name="Michel G."/>
            <person name="Kersting A."/>
            <person name="Lauritano C."/>
            <person name="Lohaus R."/>
            <person name="Toepel M."/>
            <person name="Tonon T."/>
            <person name="Vanneste K."/>
            <person name="Amirebrahimi M."/>
            <person name="Brakel J."/>
            <person name="Bostroem C."/>
            <person name="Chovatia M."/>
            <person name="Grimwood J."/>
            <person name="Jenkins J.W."/>
            <person name="Jueterbock A."/>
            <person name="Mraz A."/>
            <person name="Stam W.T."/>
            <person name="Tice H."/>
            <person name="Bornberg-Bauer E."/>
            <person name="Green P.J."/>
            <person name="Pearson G.A."/>
            <person name="Procaccini G."/>
            <person name="Duarte C.M."/>
            <person name="Schmutz J."/>
            <person name="Reusch T.B.H."/>
            <person name="Van de Peer Y."/>
        </authorList>
    </citation>
    <scope>NUCLEOTIDE SEQUENCE [LARGE SCALE GENOMIC DNA]</scope>
    <source>
        <strain evidence="20">cv. Finnish</strain>
    </source>
</reference>
<dbReference type="InterPro" id="IPR038469">
    <property type="entry name" value="tRNAHis_GuaTrfase_Thg1_sf"/>
</dbReference>
<dbReference type="GO" id="GO:0005654">
    <property type="term" value="C:nucleoplasm"/>
    <property type="evidence" value="ECO:0007669"/>
    <property type="project" value="UniProtKB-ARBA"/>
</dbReference>
<feature type="binding site" evidence="16">
    <location>
        <position position="76"/>
    </location>
    <ligand>
        <name>Mg(2+)</name>
        <dbReference type="ChEBI" id="CHEBI:18420"/>
        <label>1</label>
        <note>catalytic</note>
    </ligand>
</feature>
<feature type="binding site" evidence="16">
    <location>
        <position position="76"/>
    </location>
    <ligand>
        <name>Mg(2+)</name>
        <dbReference type="ChEBI" id="CHEBI:18420"/>
        <label>2</label>
        <note>catalytic</note>
    </ligand>
</feature>
<dbReference type="GO" id="GO:0005525">
    <property type="term" value="F:GTP binding"/>
    <property type="evidence" value="ECO:0007669"/>
    <property type="project" value="UniProtKB-UniRule"/>
</dbReference>
<keyword evidence="7 14" id="KW-0548">Nucleotidyltransferase</keyword>
<dbReference type="PANTHER" id="PTHR12729:SF6">
    <property type="entry name" value="TRNA(HIS) GUANYLYLTRANSFERASE-RELATED"/>
    <property type="match status" value="1"/>
</dbReference>
<evidence type="ECO:0000256" key="8">
    <source>
        <dbReference type="ARBA" id="ARBA00022723"/>
    </source>
</evidence>
<feature type="binding site" evidence="16">
    <location>
        <position position="30"/>
    </location>
    <ligand>
        <name>Mg(2+)</name>
        <dbReference type="ChEBI" id="CHEBI:18420"/>
        <label>1</label>
        <note>catalytic</note>
    </ligand>
</feature>
<gene>
    <name evidence="19" type="ORF">ZOSMA_27G00220</name>
</gene>
<evidence type="ECO:0000256" key="6">
    <source>
        <dbReference type="ARBA" id="ARBA00022694"/>
    </source>
</evidence>
<dbReference type="GO" id="GO:0000287">
    <property type="term" value="F:magnesium ion binding"/>
    <property type="evidence" value="ECO:0007669"/>
    <property type="project" value="UniProtKB-UniRule"/>
</dbReference>
<evidence type="ECO:0000259" key="18">
    <source>
        <dbReference type="Pfam" id="PF14413"/>
    </source>
</evidence>
<comment type="catalytic activity">
    <reaction evidence="13 14">
        <text>a 5'-end ribonucleotide-tRNA(His) + GTP + ATP + H2O = a 5'-end phospho-guanosine-ribonucleotide-tRNA(His) + AMP + 2 diphosphate + H(+)</text>
        <dbReference type="Rhea" id="RHEA:54564"/>
        <dbReference type="Rhea" id="RHEA-COMP:14193"/>
        <dbReference type="Rhea" id="RHEA-COMP:14917"/>
        <dbReference type="ChEBI" id="CHEBI:15377"/>
        <dbReference type="ChEBI" id="CHEBI:15378"/>
        <dbReference type="ChEBI" id="CHEBI:30616"/>
        <dbReference type="ChEBI" id="CHEBI:33019"/>
        <dbReference type="ChEBI" id="CHEBI:37565"/>
        <dbReference type="ChEBI" id="CHEBI:138282"/>
        <dbReference type="ChEBI" id="CHEBI:141847"/>
        <dbReference type="ChEBI" id="CHEBI:456215"/>
        <dbReference type="EC" id="2.7.7.79"/>
    </reaction>
</comment>